<dbReference type="AlphaFoldDB" id="A0A6V7WA80"/>
<name>A0A6V7WA80_MELEN</name>
<evidence type="ECO:0000313" key="1">
    <source>
        <dbReference type="EMBL" id="CAD2184025.1"/>
    </source>
</evidence>
<sequence>MHSFETEKYCHPHLPQMRFHYSMPAIVNSLQDSVPDKVKFRRSDTEDFLIERKAGASSELSNHQSPLKQDDFCNTQTNQNVTPSTLSDCETEDKLPAFNQIYLIIGNTCHYHSPQNVANYQKHHPQRIHLNILILPLPHVNVYWTFLNKLINY</sequence>
<dbReference type="EMBL" id="CAJEWN010000488">
    <property type="protein sequence ID" value="CAD2184025.1"/>
    <property type="molecule type" value="Genomic_DNA"/>
</dbReference>
<dbReference type="Proteomes" id="UP000580250">
    <property type="component" value="Unassembled WGS sequence"/>
</dbReference>
<comment type="caution">
    <text evidence="1">The sequence shown here is derived from an EMBL/GenBank/DDBJ whole genome shotgun (WGS) entry which is preliminary data.</text>
</comment>
<evidence type="ECO:0000313" key="2">
    <source>
        <dbReference type="Proteomes" id="UP000580250"/>
    </source>
</evidence>
<proteinExistence type="predicted"/>
<organism evidence="1 2">
    <name type="scientific">Meloidogyne enterolobii</name>
    <name type="common">Root-knot nematode worm</name>
    <name type="synonym">Meloidogyne mayaguensis</name>
    <dbReference type="NCBI Taxonomy" id="390850"/>
    <lineage>
        <taxon>Eukaryota</taxon>
        <taxon>Metazoa</taxon>
        <taxon>Ecdysozoa</taxon>
        <taxon>Nematoda</taxon>
        <taxon>Chromadorea</taxon>
        <taxon>Rhabditida</taxon>
        <taxon>Tylenchina</taxon>
        <taxon>Tylenchomorpha</taxon>
        <taxon>Tylenchoidea</taxon>
        <taxon>Meloidogynidae</taxon>
        <taxon>Meloidogyninae</taxon>
        <taxon>Meloidogyne</taxon>
    </lineage>
</organism>
<protein>
    <submittedName>
        <fullName evidence="1">Uncharacterized protein</fullName>
    </submittedName>
</protein>
<gene>
    <name evidence="1" type="ORF">MENT_LOCUS36355</name>
</gene>
<accession>A0A6V7WA80</accession>
<reference evidence="1 2" key="1">
    <citation type="submission" date="2020-08" db="EMBL/GenBank/DDBJ databases">
        <authorList>
            <person name="Koutsovoulos G."/>
            <person name="Danchin GJ E."/>
        </authorList>
    </citation>
    <scope>NUCLEOTIDE SEQUENCE [LARGE SCALE GENOMIC DNA]</scope>
</reference>